<comment type="caution">
    <text evidence="3">The sequence shown here is derived from an EMBL/GenBank/DDBJ whole genome shotgun (WGS) entry which is preliminary data.</text>
</comment>
<reference evidence="3 4" key="1">
    <citation type="submission" date="2019-12" db="EMBL/GenBank/DDBJ databases">
        <authorList>
            <person name="Yuan C.-G."/>
        </authorList>
    </citation>
    <scope>NUCLEOTIDE SEQUENCE [LARGE SCALE GENOMIC DNA]</scope>
    <source>
        <strain evidence="3 4">KCTC 23863</strain>
    </source>
</reference>
<keyword evidence="1" id="KW-0812">Transmembrane</keyword>
<dbReference type="OrthoDB" id="9808192at2"/>
<sequence length="190" mass="19309">MRLKHSLLVLPMMGAAMPAAAHTGSHAASGLVGGFAHPFGGLDHILAMIAVGLFAAVLGGRALWAVPATFASMMLVGGVMGFMGIEIPAVEAGIALSVVFFGAVLAARIRCRISIAVIPTGMFAIFHGYAHGAEMPMEAAAALYCFGFVSATVLLHGAGLALGTVFSHRQMIHLWAGAGISIAGVVLSLS</sequence>
<keyword evidence="1" id="KW-0472">Membrane</keyword>
<keyword evidence="1" id="KW-1133">Transmembrane helix</keyword>
<feature type="transmembrane region" description="Helical" evidence="1">
    <location>
        <begin position="113"/>
        <end position="130"/>
    </location>
</feature>
<feature type="chain" id="PRO_5031267398" evidence="2">
    <location>
        <begin position="22"/>
        <end position="190"/>
    </location>
</feature>
<feature type="transmembrane region" description="Helical" evidence="1">
    <location>
        <begin position="87"/>
        <end position="107"/>
    </location>
</feature>
<dbReference type="Pfam" id="PF04955">
    <property type="entry name" value="HupE_UreJ"/>
    <property type="match status" value="1"/>
</dbReference>
<organism evidence="3 4">
    <name type="scientific">Microvirga makkahensis</name>
    <dbReference type="NCBI Taxonomy" id="1128670"/>
    <lineage>
        <taxon>Bacteria</taxon>
        <taxon>Pseudomonadati</taxon>
        <taxon>Pseudomonadota</taxon>
        <taxon>Alphaproteobacteria</taxon>
        <taxon>Hyphomicrobiales</taxon>
        <taxon>Methylobacteriaceae</taxon>
        <taxon>Microvirga</taxon>
    </lineage>
</organism>
<evidence type="ECO:0000256" key="2">
    <source>
        <dbReference type="SAM" id="SignalP"/>
    </source>
</evidence>
<dbReference type="PIRSF" id="PIRSF016919">
    <property type="entry name" value="HupE_UreJ"/>
    <property type="match status" value="1"/>
</dbReference>
<dbReference type="InterPro" id="IPR007038">
    <property type="entry name" value="HupE_UreJ"/>
</dbReference>
<reference evidence="3 4" key="2">
    <citation type="submission" date="2020-01" db="EMBL/GenBank/DDBJ databases">
        <title>Microvirga sp. nov., an arsenate reduction bacterium isolated from Tibet hotspring sediments.</title>
        <authorList>
            <person name="Xian W.-D."/>
            <person name="Li W.-J."/>
        </authorList>
    </citation>
    <scope>NUCLEOTIDE SEQUENCE [LARGE SCALE GENOMIC DNA]</scope>
    <source>
        <strain evidence="3 4">KCTC 23863</strain>
    </source>
</reference>
<evidence type="ECO:0000313" key="3">
    <source>
        <dbReference type="EMBL" id="MXQ13950.1"/>
    </source>
</evidence>
<keyword evidence="2" id="KW-0732">Signal</keyword>
<dbReference type="AlphaFoldDB" id="A0A7X3MVL1"/>
<feature type="signal peptide" evidence="2">
    <location>
        <begin position="1"/>
        <end position="21"/>
    </location>
</feature>
<dbReference type="Proteomes" id="UP000436483">
    <property type="component" value="Unassembled WGS sequence"/>
</dbReference>
<gene>
    <name evidence="3" type="ORF">GR328_21305</name>
</gene>
<proteinExistence type="predicted"/>
<feature type="transmembrane region" description="Helical" evidence="1">
    <location>
        <begin position="45"/>
        <end position="66"/>
    </location>
</feature>
<keyword evidence="4" id="KW-1185">Reference proteome</keyword>
<evidence type="ECO:0000256" key="1">
    <source>
        <dbReference type="SAM" id="Phobius"/>
    </source>
</evidence>
<accession>A0A7X3MVL1</accession>
<evidence type="ECO:0000313" key="4">
    <source>
        <dbReference type="Proteomes" id="UP000436483"/>
    </source>
</evidence>
<feature type="transmembrane region" description="Helical" evidence="1">
    <location>
        <begin position="172"/>
        <end position="189"/>
    </location>
</feature>
<protein>
    <submittedName>
        <fullName evidence="3">Urease accessory protein</fullName>
    </submittedName>
</protein>
<feature type="transmembrane region" description="Helical" evidence="1">
    <location>
        <begin position="142"/>
        <end position="166"/>
    </location>
</feature>
<dbReference type="EMBL" id="WURB01000023">
    <property type="protein sequence ID" value="MXQ13950.1"/>
    <property type="molecule type" value="Genomic_DNA"/>
</dbReference>
<name>A0A7X3MVL1_9HYPH</name>